<dbReference type="PANTHER" id="PTHR43190">
    <property type="entry name" value="N-ACETYL-D-GLUCOSAMINE KINASE"/>
    <property type="match status" value="1"/>
</dbReference>
<dbReference type="RefSeq" id="WP_130343365.1">
    <property type="nucleotide sequence ID" value="NZ_SGWQ01000002.1"/>
</dbReference>
<gene>
    <name evidence="2" type="ORF">EV193_102517</name>
</gene>
<dbReference type="InterPro" id="IPR052519">
    <property type="entry name" value="Euk-type_GlcNAc_Kinase"/>
</dbReference>
<organism evidence="2 3">
    <name type="scientific">Herbihabitans rhizosphaerae</name>
    <dbReference type="NCBI Taxonomy" id="1872711"/>
    <lineage>
        <taxon>Bacteria</taxon>
        <taxon>Bacillati</taxon>
        <taxon>Actinomycetota</taxon>
        <taxon>Actinomycetes</taxon>
        <taxon>Pseudonocardiales</taxon>
        <taxon>Pseudonocardiaceae</taxon>
        <taxon>Herbihabitans</taxon>
    </lineage>
</organism>
<evidence type="ECO:0000313" key="3">
    <source>
        <dbReference type="Proteomes" id="UP000294257"/>
    </source>
</evidence>
<dbReference type="InterPro" id="IPR043129">
    <property type="entry name" value="ATPase_NBD"/>
</dbReference>
<comment type="caution">
    <text evidence="2">The sequence shown here is derived from an EMBL/GenBank/DDBJ whole genome shotgun (WGS) entry which is preliminary data.</text>
</comment>
<dbReference type="InterPro" id="IPR002731">
    <property type="entry name" value="ATPase_BadF"/>
</dbReference>
<evidence type="ECO:0000259" key="1">
    <source>
        <dbReference type="Pfam" id="PF01869"/>
    </source>
</evidence>
<keyword evidence="2" id="KW-0418">Kinase</keyword>
<dbReference type="OrthoDB" id="5524856at2"/>
<dbReference type="Gene3D" id="3.30.420.40">
    <property type="match status" value="2"/>
</dbReference>
<dbReference type="PANTHER" id="PTHR43190:SF3">
    <property type="entry name" value="N-ACETYL-D-GLUCOSAMINE KINASE"/>
    <property type="match status" value="1"/>
</dbReference>
<dbReference type="EMBL" id="SGWQ01000002">
    <property type="protein sequence ID" value="RZS43537.1"/>
    <property type="molecule type" value="Genomic_DNA"/>
</dbReference>
<dbReference type="CDD" id="cd24007">
    <property type="entry name" value="ASKHA_NBD_eukNAGK-like"/>
    <property type="match status" value="1"/>
</dbReference>
<sequence>MSTPIVLAVDGGNSKTDVLVTDSEGQVLGSARGPGASPHSIGLAASVAAIERLVLAALAEAGLPDDRPFGRHCALYLAGLDLPEEETAYRNALVARNWADSVTVGNDAFALLRAGTSDGVGVAVVCGAGINCVGVGADGRVHRFPALGRISGDWGGGLFLGEEALWWAVRAEDGRGPGTALLAAVKAHFDVSSVVELVHRLHVGDLPHAVLHELCPVLFAVAALGDEVAQRVVDRLVDEVSVLATVSLRRLGMTGGEPVVVLGGGVLTAAADTVIAEIERRCRKVAPRAAVRVAALAPVVGAALAGLDAVGATPDAKRRLSVSGDQRLEQYK</sequence>
<evidence type="ECO:0000313" key="2">
    <source>
        <dbReference type="EMBL" id="RZS43537.1"/>
    </source>
</evidence>
<protein>
    <submittedName>
        <fullName evidence="2">N-acetylglucosamine kinase-like BadF-type ATPase</fullName>
    </submittedName>
</protein>
<dbReference type="GO" id="GO:0016301">
    <property type="term" value="F:kinase activity"/>
    <property type="evidence" value="ECO:0007669"/>
    <property type="project" value="UniProtKB-KW"/>
</dbReference>
<dbReference type="AlphaFoldDB" id="A0A4Q7L2T0"/>
<name>A0A4Q7L2T0_9PSEU</name>
<accession>A0A4Q7L2T0</accession>
<dbReference type="Pfam" id="PF01869">
    <property type="entry name" value="BcrAD_BadFG"/>
    <property type="match status" value="1"/>
</dbReference>
<proteinExistence type="predicted"/>
<keyword evidence="2" id="KW-0808">Transferase</keyword>
<dbReference type="Proteomes" id="UP000294257">
    <property type="component" value="Unassembled WGS sequence"/>
</dbReference>
<feature type="domain" description="ATPase BadF/BadG/BcrA/BcrD type" evidence="1">
    <location>
        <begin position="9"/>
        <end position="305"/>
    </location>
</feature>
<reference evidence="2 3" key="1">
    <citation type="submission" date="2019-02" db="EMBL/GenBank/DDBJ databases">
        <title>Genomic Encyclopedia of Type Strains, Phase IV (KMG-IV): sequencing the most valuable type-strain genomes for metagenomic binning, comparative biology and taxonomic classification.</title>
        <authorList>
            <person name="Goeker M."/>
        </authorList>
    </citation>
    <scope>NUCLEOTIDE SEQUENCE [LARGE SCALE GENOMIC DNA]</scope>
    <source>
        <strain evidence="2 3">DSM 101727</strain>
    </source>
</reference>
<keyword evidence="3" id="KW-1185">Reference proteome</keyword>
<dbReference type="SUPFAM" id="SSF53067">
    <property type="entry name" value="Actin-like ATPase domain"/>
    <property type="match status" value="2"/>
</dbReference>